<dbReference type="Pfam" id="PF01812">
    <property type="entry name" value="5-FTHF_cyc-lig"/>
    <property type="match status" value="1"/>
</dbReference>
<keyword evidence="5" id="KW-0460">Magnesium</keyword>
<dbReference type="PIRSF" id="PIRSF006806">
    <property type="entry name" value="FTHF_cligase"/>
    <property type="match status" value="1"/>
</dbReference>
<keyword evidence="5" id="KW-0479">Metal-binding</keyword>
<comment type="catalytic activity">
    <reaction evidence="5">
        <text>(6S)-5-formyl-5,6,7,8-tetrahydrofolate + ATP = (6R)-5,10-methenyltetrahydrofolate + ADP + phosphate</text>
        <dbReference type="Rhea" id="RHEA:10488"/>
        <dbReference type="ChEBI" id="CHEBI:30616"/>
        <dbReference type="ChEBI" id="CHEBI:43474"/>
        <dbReference type="ChEBI" id="CHEBI:57455"/>
        <dbReference type="ChEBI" id="CHEBI:57457"/>
        <dbReference type="ChEBI" id="CHEBI:456216"/>
        <dbReference type="EC" id="6.3.3.2"/>
    </reaction>
</comment>
<evidence type="ECO:0000256" key="5">
    <source>
        <dbReference type="RuleBase" id="RU361279"/>
    </source>
</evidence>
<evidence type="ECO:0000313" key="6">
    <source>
        <dbReference type="EMBL" id="QIK36887.1"/>
    </source>
</evidence>
<evidence type="ECO:0000256" key="4">
    <source>
        <dbReference type="PIRSR" id="PIRSR006806-1"/>
    </source>
</evidence>
<organism evidence="6 7">
    <name type="scientific">Caldichromatium japonicum</name>
    <dbReference type="NCBI Taxonomy" id="2699430"/>
    <lineage>
        <taxon>Bacteria</taxon>
        <taxon>Pseudomonadati</taxon>
        <taxon>Pseudomonadota</taxon>
        <taxon>Gammaproteobacteria</taxon>
        <taxon>Chromatiales</taxon>
        <taxon>Chromatiaceae</taxon>
        <taxon>Caldichromatium</taxon>
    </lineage>
</organism>
<dbReference type="PANTHER" id="PTHR23407:SF1">
    <property type="entry name" value="5-FORMYLTETRAHYDROFOLATE CYCLO-LIGASE"/>
    <property type="match status" value="1"/>
</dbReference>
<dbReference type="NCBIfam" id="TIGR02727">
    <property type="entry name" value="MTHFS_bact"/>
    <property type="match status" value="1"/>
</dbReference>
<dbReference type="GO" id="GO:0046872">
    <property type="term" value="F:metal ion binding"/>
    <property type="evidence" value="ECO:0007669"/>
    <property type="project" value="UniProtKB-KW"/>
</dbReference>
<keyword evidence="7" id="KW-1185">Reference proteome</keyword>
<dbReference type="GO" id="GO:0030272">
    <property type="term" value="F:5-formyltetrahydrofolate cyclo-ligase activity"/>
    <property type="evidence" value="ECO:0007669"/>
    <property type="project" value="UniProtKB-EC"/>
</dbReference>
<dbReference type="GO" id="GO:0005524">
    <property type="term" value="F:ATP binding"/>
    <property type="evidence" value="ECO:0007669"/>
    <property type="project" value="UniProtKB-KW"/>
</dbReference>
<keyword evidence="2 4" id="KW-0547">Nucleotide-binding</keyword>
<comment type="cofactor">
    <cofactor evidence="5">
        <name>Mg(2+)</name>
        <dbReference type="ChEBI" id="CHEBI:18420"/>
    </cofactor>
</comment>
<evidence type="ECO:0000256" key="2">
    <source>
        <dbReference type="ARBA" id="ARBA00022741"/>
    </source>
</evidence>
<feature type="binding site" evidence="4">
    <location>
        <position position="55"/>
    </location>
    <ligand>
        <name>substrate</name>
    </ligand>
</feature>
<dbReference type="Proteomes" id="UP000502699">
    <property type="component" value="Chromosome"/>
</dbReference>
<proteinExistence type="inferred from homology"/>
<dbReference type="InterPro" id="IPR002698">
    <property type="entry name" value="FTHF_cligase"/>
</dbReference>
<evidence type="ECO:0000256" key="1">
    <source>
        <dbReference type="ARBA" id="ARBA00010638"/>
    </source>
</evidence>
<dbReference type="EMBL" id="CP048029">
    <property type="protein sequence ID" value="QIK36887.1"/>
    <property type="molecule type" value="Genomic_DNA"/>
</dbReference>
<reference evidence="7" key="1">
    <citation type="submission" date="2020-01" db="EMBL/GenBank/DDBJ databases">
        <title>Caldichromatium gen. nov., sp. nov., a thermophilic purple sulfur bacterium member of the family Chromatiaceae isolated from Nakabusa hot spring, Japan.</title>
        <authorList>
            <person name="Saini M.K."/>
            <person name="Hanada S."/>
            <person name="Tank M."/>
        </authorList>
    </citation>
    <scope>NUCLEOTIDE SEQUENCE [LARGE SCALE GENOMIC DNA]</scope>
    <source>
        <strain evidence="7">No.7</strain>
    </source>
</reference>
<evidence type="ECO:0000256" key="3">
    <source>
        <dbReference type="ARBA" id="ARBA00022840"/>
    </source>
</evidence>
<keyword evidence="3 4" id="KW-0067">ATP-binding</keyword>
<name>A0A6G7VAS5_9GAMM</name>
<dbReference type="AlphaFoldDB" id="A0A6G7VAS5"/>
<dbReference type="SUPFAM" id="SSF100950">
    <property type="entry name" value="NagB/RpiA/CoA transferase-like"/>
    <property type="match status" value="1"/>
</dbReference>
<dbReference type="Gene3D" id="3.40.50.10420">
    <property type="entry name" value="NagB/RpiA/CoA transferase-like"/>
    <property type="match status" value="1"/>
</dbReference>
<dbReference type="GO" id="GO:0009396">
    <property type="term" value="P:folic acid-containing compound biosynthetic process"/>
    <property type="evidence" value="ECO:0007669"/>
    <property type="project" value="TreeGrafter"/>
</dbReference>
<accession>A0A6G7VAS5</accession>
<comment type="similarity">
    <text evidence="1 5">Belongs to the 5-formyltetrahydrofolate cyclo-ligase family.</text>
</comment>
<dbReference type="RefSeq" id="WP_166269459.1">
    <property type="nucleotide sequence ID" value="NZ_CP048029.1"/>
</dbReference>
<feature type="binding site" evidence="4">
    <location>
        <begin position="136"/>
        <end position="144"/>
    </location>
    <ligand>
        <name>ATP</name>
        <dbReference type="ChEBI" id="CHEBI:30616"/>
    </ligand>
</feature>
<evidence type="ECO:0000313" key="7">
    <source>
        <dbReference type="Proteomes" id="UP000502699"/>
    </source>
</evidence>
<keyword evidence="6" id="KW-0436">Ligase</keyword>
<gene>
    <name evidence="6" type="ORF">GWK36_01475</name>
</gene>
<dbReference type="PANTHER" id="PTHR23407">
    <property type="entry name" value="ATPASE INHIBITOR/5-FORMYLTETRAHYDROFOLATE CYCLO-LIGASE"/>
    <property type="match status" value="1"/>
</dbReference>
<dbReference type="InterPro" id="IPR024185">
    <property type="entry name" value="FTHF_cligase-like_sf"/>
</dbReference>
<dbReference type="GO" id="GO:0035999">
    <property type="term" value="P:tetrahydrofolate interconversion"/>
    <property type="evidence" value="ECO:0007669"/>
    <property type="project" value="TreeGrafter"/>
</dbReference>
<protein>
    <recommendedName>
        <fullName evidence="5">5-formyltetrahydrofolate cyclo-ligase</fullName>
        <ecNumber evidence="5">6.3.3.2</ecNumber>
    </recommendedName>
</protein>
<dbReference type="EC" id="6.3.3.2" evidence="5"/>
<sequence length="196" mass="22947">MQNSSQLRQVLRTARRALSPSLQRLHARRLARHLGKHPFFLRARRLALYWPADGEIDPRPVLDRPHARAKHVYLPVLNPLGRSKSLWFARYRPDGPLRFNRFGIPEPHQCGRQLIPIRHLDLIILPLVGFDAHGNRLGMGGGFYDRTLAYRRRYTHWQRPRLVGVAHECQRVEHIEAKPWDIRLDMILTEAGCYLP</sequence>
<dbReference type="KEGG" id="cjap:GWK36_01475"/>
<dbReference type="InterPro" id="IPR037171">
    <property type="entry name" value="NagB/RpiA_transferase-like"/>
</dbReference>